<dbReference type="EMBL" id="CAWYQH010000068">
    <property type="protein sequence ID" value="CAK8680132.1"/>
    <property type="molecule type" value="Genomic_DNA"/>
</dbReference>
<evidence type="ECO:0000313" key="2">
    <source>
        <dbReference type="Proteomes" id="UP001642483"/>
    </source>
</evidence>
<sequence>MSHKHFLHAIASFVSKTSEVREKAEDLLKVTSSQSFLETKLGTLLGVIEAYSILYTQANVPNRKTLEKQLSRLYRIPEVQDALNALLDCEKLWNQFLTKLDQDVALGVSQGPRLQPGDPLPPDIDVIDARTGLSEDFSSVLPFNDCTKKCLVVLLRHFA</sequence>
<evidence type="ECO:0000313" key="1">
    <source>
        <dbReference type="EMBL" id="CAK8680132.1"/>
    </source>
</evidence>
<gene>
    <name evidence="1" type="ORF">CVLEPA_LOCUS10417</name>
</gene>
<comment type="caution">
    <text evidence="1">The sequence shown here is derived from an EMBL/GenBank/DDBJ whole genome shotgun (WGS) entry which is preliminary data.</text>
</comment>
<organism evidence="1 2">
    <name type="scientific">Clavelina lepadiformis</name>
    <name type="common">Light-bulb sea squirt</name>
    <name type="synonym">Ascidia lepadiformis</name>
    <dbReference type="NCBI Taxonomy" id="159417"/>
    <lineage>
        <taxon>Eukaryota</taxon>
        <taxon>Metazoa</taxon>
        <taxon>Chordata</taxon>
        <taxon>Tunicata</taxon>
        <taxon>Ascidiacea</taxon>
        <taxon>Aplousobranchia</taxon>
        <taxon>Clavelinidae</taxon>
        <taxon>Clavelina</taxon>
    </lineage>
</organism>
<protein>
    <submittedName>
        <fullName evidence="1">Uncharacterized protein</fullName>
    </submittedName>
</protein>
<reference evidence="1 2" key="1">
    <citation type="submission" date="2024-02" db="EMBL/GenBank/DDBJ databases">
        <authorList>
            <person name="Daric V."/>
            <person name="Darras S."/>
        </authorList>
    </citation>
    <scope>NUCLEOTIDE SEQUENCE [LARGE SCALE GENOMIC DNA]</scope>
</reference>
<accession>A0ABP0FNY4</accession>
<keyword evidence="2" id="KW-1185">Reference proteome</keyword>
<proteinExistence type="predicted"/>
<dbReference type="Proteomes" id="UP001642483">
    <property type="component" value="Unassembled WGS sequence"/>
</dbReference>
<name>A0ABP0FNY4_CLALP</name>